<keyword evidence="2" id="KW-1185">Reference proteome</keyword>
<dbReference type="EMBL" id="JARIHO010000084">
    <property type="protein sequence ID" value="KAJ7308684.1"/>
    <property type="molecule type" value="Genomic_DNA"/>
</dbReference>
<organism evidence="1 2">
    <name type="scientific">Mycena albidolilacea</name>
    <dbReference type="NCBI Taxonomy" id="1033008"/>
    <lineage>
        <taxon>Eukaryota</taxon>
        <taxon>Fungi</taxon>
        <taxon>Dikarya</taxon>
        <taxon>Basidiomycota</taxon>
        <taxon>Agaricomycotina</taxon>
        <taxon>Agaricomycetes</taxon>
        <taxon>Agaricomycetidae</taxon>
        <taxon>Agaricales</taxon>
        <taxon>Marasmiineae</taxon>
        <taxon>Mycenaceae</taxon>
        <taxon>Mycena</taxon>
    </lineage>
</organism>
<sequence length="159" mass="17447">MIKTLSAQTLPENEQKSIFIFESFGRKPGVARTPAIDVEVVSSTSEMHTRDMLPSTMKLCTVLGASHSRCREWHAWYMVSRGVSPRGPSSQAAGAAVGSAGGKSAKCEINPLLHPLVRISMYSGWSTVLRSRPWNTRVIPPMHHSNGSSGCLKRHKGYR</sequence>
<comment type="caution">
    <text evidence="1">The sequence shown here is derived from an EMBL/GenBank/DDBJ whole genome shotgun (WGS) entry which is preliminary data.</text>
</comment>
<gene>
    <name evidence="1" type="ORF">DFH08DRAFT_488317</name>
</gene>
<proteinExistence type="predicted"/>
<protein>
    <submittedName>
        <fullName evidence="1">Uncharacterized protein</fullName>
    </submittedName>
</protein>
<name>A0AAD7EBA3_9AGAR</name>
<evidence type="ECO:0000313" key="2">
    <source>
        <dbReference type="Proteomes" id="UP001218218"/>
    </source>
</evidence>
<reference evidence="1" key="1">
    <citation type="submission" date="2023-03" db="EMBL/GenBank/DDBJ databases">
        <title>Massive genome expansion in bonnet fungi (Mycena s.s.) driven by repeated elements and novel gene families across ecological guilds.</title>
        <authorList>
            <consortium name="Lawrence Berkeley National Laboratory"/>
            <person name="Harder C.B."/>
            <person name="Miyauchi S."/>
            <person name="Viragh M."/>
            <person name="Kuo A."/>
            <person name="Thoen E."/>
            <person name="Andreopoulos B."/>
            <person name="Lu D."/>
            <person name="Skrede I."/>
            <person name="Drula E."/>
            <person name="Henrissat B."/>
            <person name="Morin E."/>
            <person name="Kohler A."/>
            <person name="Barry K."/>
            <person name="LaButti K."/>
            <person name="Morin E."/>
            <person name="Salamov A."/>
            <person name="Lipzen A."/>
            <person name="Mereny Z."/>
            <person name="Hegedus B."/>
            <person name="Baldrian P."/>
            <person name="Stursova M."/>
            <person name="Weitz H."/>
            <person name="Taylor A."/>
            <person name="Grigoriev I.V."/>
            <person name="Nagy L.G."/>
            <person name="Martin F."/>
            <person name="Kauserud H."/>
        </authorList>
    </citation>
    <scope>NUCLEOTIDE SEQUENCE</scope>
    <source>
        <strain evidence="1">CBHHK002</strain>
    </source>
</reference>
<dbReference type="AlphaFoldDB" id="A0AAD7EBA3"/>
<evidence type="ECO:0000313" key="1">
    <source>
        <dbReference type="EMBL" id="KAJ7308684.1"/>
    </source>
</evidence>
<accession>A0AAD7EBA3</accession>
<dbReference type="Proteomes" id="UP001218218">
    <property type="component" value="Unassembled WGS sequence"/>
</dbReference>